<dbReference type="SFLD" id="SFLDS00003">
    <property type="entry name" value="Haloacid_Dehalogenase"/>
    <property type="match status" value="1"/>
</dbReference>
<evidence type="ECO:0000313" key="1">
    <source>
        <dbReference type="EMBL" id="CAB4962728.1"/>
    </source>
</evidence>
<dbReference type="NCBIfam" id="TIGR01509">
    <property type="entry name" value="HAD-SF-IA-v3"/>
    <property type="match status" value="1"/>
</dbReference>
<dbReference type="PANTHER" id="PTHR18901">
    <property type="entry name" value="2-DEOXYGLUCOSE-6-PHOSPHATE PHOSPHATASE 2"/>
    <property type="match status" value="1"/>
</dbReference>
<dbReference type="SUPFAM" id="SSF56784">
    <property type="entry name" value="HAD-like"/>
    <property type="match status" value="1"/>
</dbReference>
<dbReference type="InterPro" id="IPR023214">
    <property type="entry name" value="HAD_sf"/>
</dbReference>
<dbReference type="SFLD" id="SFLDG01129">
    <property type="entry name" value="C1.5:_HAD__Beta-PGM__Phosphata"/>
    <property type="match status" value="1"/>
</dbReference>
<reference evidence="1" key="1">
    <citation type="submission" date="2020-05" db="EMBL/GenBank/DDBJ databases">
        <authorList>
            <person name="Chiriac C."/>
            <person name="Salcher M."/>
            <person name="Ghai R."/>
            <person name="Kavagutti S V."/>
        </authorList>
    </citation>
    <scope>NUCLEOTIDE SEQUENCE</scope>
</reference>
<dbReference type="InterPro" id="IPR036412">
    <property type="entry name" value="HAD-like_sf"/>
</dbReference>
<dbReference type="EMBL" id="CAFBNO010000094">
    <property type="protein sequence ID" value="CAB4962728.1"/>
    <property type="molecule type" value="Genomic_DNA"/>
</dbReference>
<proteinExistence type="predicted"/>
<dbReference type="InterPro" id="IPR006439">
    <property type="entry name" value="HAD-SF_hydro_IA"/>
</dbReference>
<organism evidence="1">
    <name type="scientific">freshwater metagenome</name>
    <dbReference type="NCBI Taxonomy" id="449393"/>
    <lineage>
        <taxon>unclassified sequences</taxon>
        <taxon>metagenomes</taxon>
        <taxon>ecological metagenomes</taxon>
    </lineage>
</organism>
<dbReference type="AlphaFoldDB" id="A0A6J7L1Y2"/>
<dbReference type="Gene3D" id="3.40.50.1000">
    <property type="entry name" value="HAD superfamily/HAD-like"/>
    <property type="match status" value="1"/>
</dbReference>
<accession>A0A6J7L1Y2</accession>
<protein>
    <submittedName>
        <fullName evidence="1">Unannotated protein</fullName>
    </submittedName>
</protein>
<dbReference type="Gene3D" id="1.10.150.240">
    <property type="entry name" value="Putative phosphatase, domain 2"/>
    <property type="match status" value="1"/>
</dbReference>
<dbReference type="CDD" id="cd07505">
    <property type="entry name" value="HAD_BPGM-like"/>
    <property type="match status" value="1"/>
</dbReference>
<name>A0A6J7L1Y2_9ZZZZ</name>
<dbReference type="PANTHER" id="PTHR18901:SF38">
    <property type="entry name" value="PSEUDOURIDINE-5'-PHOSPHATASE"/>
    <property type="match status" value="1"/>
</dbReference>
<dbReference type="InterPro" id="IPR023198">
    <property type="entry name" value="PGP-like_dom2"/>
</dbReference>
<dbReference type="Pfam" id="PF00702">
    <property type="entry name" value="Hydrolase"/>
    <property type="match status" value="1"/>
</dbReference>
<dbReference type="PRINTS" id="PR00413">
    <property type="entry name" value="HADHALOGNASE"/>
</dbReference>
<gene>
    <name evidence="1" type="ORF">UFOPK3837_01162</name>
</gene>
<sequence length="247" mass="27497">MRPCSGLVKVPPERLHFNPKAVAGRLEPMFARRLPKAILWDLDGTLIDSEPYWMKSEIELATRHDFDWTEEDGKSLVGMALKDSAKIMGERFGVELDTEATVQELTDSVTAQLRKEIPWRPGAQELLREMRRRGVKTALVTMSLRRMALQVVEAIPFDAFDVIVAGDDVVHGKPHAEPYLKAAALLGVEPHECVAFEDSISGILSAEAAGTKAVGIPNVVRIPANPDRILWPTLEGVRLKDLKNLFR</sequence>
<dbReference type="SFLD" id="SFLDG01135">
    <property type="entry name" value="C1.5.6:_HAD__Beta-PGM__Phospha"/>
    <property type="match status" value="1"/>
</dbReference>